<feature type="signal peptide" evidence="1">
    <location>
        <begin position="1"/>
        <end position="17"/>
    </location>
</feature>
<dbReference type="EMBL" id="CP073100">
    <property type="protein sequence ID" value="QUE49938.1"/>
    <property type="molecule type" value="Genomic_DNA"/>
</dbReference>
<keyword evidence="3" id="KW-1185">Reference proteome</keyword>
<dbReference type="InterPro" id="IPR013785">
    <property type="entry name" value="Aldolase_TIM"/>
</dbReference>
<sequence>MRRLLLLCLLPCSILSAVPVFPGKAPGAPAADGTGGVFTLRNQLLSASWSCQNGELRPVEIADLLNNHRFPQTYRQVFRFATGEEATKGENQTWLGMRLEEDAVVVQSSVNGRGWRTLARIPADKFPGKPALVRLGKTDRKGGLSDYPDAGTPGSPRFINFRITDERRIFANDGFATLSPEWTPRLSTKPGTVIKTEDGWLTVTAPANCAAFVERKFPAEATQVSCRVDRANDDAQSWGPGLALVWDNGKAIVVNMRKEGACSVIADGEEQVIGSPFQAVPDYNVVASKLKVFEGPKLVDLPAEPANPREGAHHPGKAIVAKLRDESTGLAVMWRAVLREGSNYVREELTLASPKAPLTLSGVQMLDRAVDSPAKLGTVPGSPVIAGGLFFGAELPVFSVETAKDGFTGGFPCTYKLEGTQTVTFSSVTGVVPEGQLRRGFQYYLERERARPAKAYFHFNGWYDAAVSEKRFLEVMEAYKRELIQKRGVKLDGFVIDDGWDDARDTFWDWKRSVLPEGLKNLRAAAEKAGSRLGIWISPLGGYGEAPMRIANARKLGLTDGNKLDLSDPRYYKWFKEKCLSLMHEDRVGYFKWDKAGDGVNPHFMSLLKLADELHADDPNLFLNVTVGTWPSPFWLNHVDCTWHGGGDVAWMGKGDKREQWLTYRDHSALSVVKRGPLYPLNSIMLHGMVLGHAYQGKTTAEAGNHLRNECRSFFGSGTCMQESYLSPDLMDDAAWDDLAEAATWGRKHAAVLTDTHMIGGEPTKMEPYGWAAWMPGQATLTLRNPDDQPKIIALDAQTVFELPTGAPAKLSLKSAYKEQRVRTLDLMAGTPVTLELLPFEVLVFDSGN</sequence>
<dbReference type="RefSeq" id="WP_211630027.1">
    <property type="nucleotide sequence ID" value="NZ_CP073100.1"/>
</dbReference>
<feature type="chain" id="PRO_5037102015" evidence="1">
    <location>
        <begin position="18"/>
        <end position="849"/>
    </location>
</feature>
<dbReference type="GO" id="GO:0004557">
    <property type="term" value="F:alpha-galactosidase activity"/>
    <property type="evidence" value="ECO:0007669"/>
    <property type="project" value="UniProtKB-EC"/>
</dbReference>
<keyword evidence="1" id="KW-0732">Signal</keyword>
<protein>
    <submittedName>
        <fullName evidence="2">Alpha-galactosidase</fullName>
        <ecNumber evidence="2">3.2.1.22</ecNumber>
    </submittedName>
</protein>
<organism evidence="2 3">
    <name type="scientific">Luteolibacter ambystomatis</name>
    <dbReference type="NCBI Taxonomy" id="2824561"/>
    <lineage>
        <taxon>Bacteria</taxon>
        <taxon>Pseudomonadati</taxon>
        <taxon>Verrucomicrobiota</taxon>
        <taxon>Verrucomicrobiia</taxon>
        <taxon>Verrucomicrobiales</taxon>
        <taxon>Verrucomicrobiaceae</taxon>
        <taxon>Luteolibacter</taxon>
    </lineage>
</organism>
<evidence type="ECO:0000256" key="1">
    <source>
        <dbReference type="SAM" id="SignalP"/>
    </source>
</evidence>
<dbReference type="EC" id="3.2.1.22" evidence="2"/>
<dbReference type="InterPro" id="IPR017853">
    <property type="entry name" value="GH"/>
</dbReference>
<evidence type="ECO:0000313" key="3">
    <source>
        <dbReference type="Proteomes" id="UP000676169"/>
    </source>
</evidence>
<reference evidence="2" key="1">
    <citation type="submission" date="2021-04" db="EMBL/GenBank/DDBJ databases">
        <title>Luteolibacter sp. 32A isolated from the skin of an Anderson's salamander (Ambystoma andersonii).</title>
        <authorList>
            <person name="Spergser J."/>
            <person name="Busse H.-J."/>
        </authorList>
    </citation>
    <scope>NUCLEOTIDE SEQUENCE</scope>
    <source>
        <strain evidence="2">32A</strain>
    </source>
</reference>
<proteinExistence type="predicted"/>
<dbReference type="KEGG" id="lamb:KBB96_13795"/>
<gene>
    <name evidence="2" type="ORF">KBB96_13795</name>
</gene>
<dbReference type="Proteomes" id="UP000676169">
    <property type="component" value="Chromosome"/>
</dbReference>
<accession>A0A975G6N1</accession>
<keyword evidence="2" id="KW-0378">Hydrolase</keyword>
<dbReference type="AlphaFoldDB" id="A0A975G6N1"/>
<dbReference type="SUPFAM" id="SSF51445">
    <property type="entry name" value="(Trans)glycosidases"/>
    <property type="match status" value="1"/>
</dbReference>
<dbReference type="Gene3D" id="3.20.20.70">
    <property type="entry name" value="Aldolase class I"/>
    <property type="match status" value="1"/>
</dbReference>
<name>A0A975G6N1_9BACT</name>
<evidence type="ECO:0000313" key="2">
    <source>
        <dbReference type="EMBL" id="QUE49938.1"/>
    </source>
</evidence>
<keyword evidence="2" id="KW-0326">Glycosidase</keyword>